<dbReference type="EMBL" id="CP046269">
    <property type="protein sequence ID" value="QMV16135.1"/>
    <property type="molecule type" value="Genomic_DNA"/>
</dbReference>
<organism evidence="1 2">
    <name type="scientific">Vibrio spartinae</name>
    <dbReference type="NCBI Taxonomy" id="1918945"/>
    <lineage>
        <taxon>Bacteria</taxon>
        <taxon>Pseudomonadati</taxon>
        <taxon>Pseudomonadota</taxon>
        <taxon>Gammaproteobacteria</taxon>
        <taxon>Vibrionales</taxon>
        <taxon>Vibrionaceae</taxon>
        <taxon>Vibrio</taxon>
    </lineage>
</organism>
<sequence length="182" mass="20687">MNNIDKNSFLDAKNALLLVRQLSRIDRERESNQWLDALLADEERANGYSSKVPLLNQASFLAMADATIVWLRESYFKDECAKRKLAKRTQSIFDDQTLTIEIGPKAKGIDKENSDELVRRVRNSLGHAKVEIKEHTFLFTDINPRDKDDWAKIEMSWAAVGKLCESVIWAGNDLLYPATSGA</sequence>
<accession>A0ABX6R478</accession>
<evidence type="ECO:0008006" key="3">
    <source>
        <dbReference type="Google" id="ProtNLM"/>
    </source>
</evidence>
<reference evidence="1 2" key="1">
    <citation type="journal article" date="2020" name="J. Nat. Prod.">
        <title>Genomics-Metabolomics Profiling Disclosed Marine Vibrio spartinae 3.6 as a Producer of a New Branched Side Chain Prodigiosin.</title>
        <authorList>
            <person name="Vitale G.A."/>
            <person name="Sciarretta M."/>
            <person name="Palma Esposito F."/>
            <person name="January G.G."/>
            <person name="Giaccio M."/>
            <person name="Bunk B."/>
            <person name="Sproer C."/>
            <person name="Bajerski F."/>
            <person name="Power D."/>
            <person name="Festa C."/>
            <person name="Monti M.C."/>
            <person name="D'Auria M.V."/>
            <person name="de Pascale D."/>
        </authorList>
    </citation>
    <scope>NUCLEOTIDE SEQUENCE [LARGE SCALE GENOMIC DNA]</scope>
    <source>
        <strain evidence="1 2">3.6</strain>
    </source>
</reference>
<name>A0ABX6R478_9VIBR</name>
<keyword evidence="2" id="KW-1185">Reference proteome</keyword>
<evidence type="ECO:0000313" key="1">
    <source>
        <dbReference type="EMBL" id="QMV16135.1"/>
    </source>
</evidence>
<dbReference type="Proteomes" id="UP000515264">
    <property type="component" value="Chromosome 2"/>
</dbReference>
<gene>
    <name evidence="1" type="ORF">Vspart_03520</name>
</gene>
<evidence type="ECO:0000313" key="2">
    <source>
        <dbReference type="Proteomes" id="UP000515264"/>
    </source>
</evidence>
<proteinExistence type="predicted"/>
<dbReference type="RefSeq" id="WP_182288924.1">
    <property type="nucleotide sequence ID" value="NZ_CP046269.1"/>
</dbReference>
<protein>
    <recommendedName>
        <fullName evidence="3">pEK499-p136 HEPN domain-containing protein</fullName>
    </recommendedName>
</protein>